<dbReference type="Gene3D" id="6.10.250.3180">
    <property type="match status" value="1"/>
</dbReference>
<protein>
    <recommendedName>
        <fullName evidence="4">Elongin-A</fullName>
    </recommendedName>
</protein>
<sequence>MLIPLKESCLRLLTAHSSGLKDVGNCVYELIRPVLFACPPDQLAEIEDLSPHLMLESDEIWLLHLRRDFPNESKPQATRTIEPEPNSEPYPTQTINPYTNEPIDLPIHRIQYFTIKQSKAKALANASARLRERTQANRSEFSKRKAIFTGETDRGQFRSKRLMSSNHRGNPYQSKSLAEKARQQVKKSCAVYANASRLKTPIGSVINPSSSLTRSIGSSSSSNPIHQTSTSSSSDQTTPRSHLQNPNIVVKVVPSKPLIPPNPSSRIIKPTPFQSTSKPTLMKVVRPINPMTPRSTKETIPIIGSSSNHQPTSSGSSGSGPSGSGLMIKKPSSLFMPKTKKPPPPTPLRSIVSVPLNQTLTSTRMSRPPPPSSSSSLNKR</sequence>
<feature type="region of interest" description="Disordered" evidence="1">
    <location>
        <begin position="73"/>
        <end position="92"/>
    </location>
</feature>
<dbReference type="AlphaFoldDB" id="F4R421"/>
<dbReference type="InterPro" id="IPR051870">
    <property type="entry name" value="Elongin-A_domain"/>
</dbReference>
<dbReference type="InterPro" id="IPR010684">
    <property type="entry name" value="RNA_pol_II_trans_fac_SIII_A"/>
</dbReference>
<keyword evidence="3" id="KW-1185">Reference proteome</keyword>
<dbReference type="KEGG" id="mlr:MELLADRAFT_70462"/>
<dbReference type="STRING" id="747676.F4R421"/>
<reference evidence="3" key="1">
    <citation type="journal article" date="2011" name="Proc. Natl. Acad. Sci. U.S.A.">
        <title>Obligate biotrophy features unraveled by the genomic analysis of rust fungi.</title>
        <authorList>
            <person name="Duplessis S."/>
            <person name="Cuomo C.A."/>
            <person name="Lin Y.-C."/>
            <person name="Aerts A."/>
            <person name="Tisserant E."/>
            <person name="Veneault-Fourrey C."/>
            <person name="Joly D.L."/>
            <person name="Hacquard S."/>
            <person name="Amselem J."/>
            <person name="Cantarel B.L."/>
            <person name="Chiu R."/>
            <person name="Coutinho P.M."/>
            <person name="Feau N."/>
            <person name="Field M."/>
            <person name="Frey P."/>
            <person name="Gelhaye E."/>
            <person name="Goldberg J."/>
            <person name="Grabherr M.G."/>
            <person name="Kodira C.D."/>
            <person name="Kohler A."/>
            <person name="Kuees U."/>
            <person name="Lindquist E.A."/>
            <person name="Lucas S.M."/>
            <person name="Mago R."/>
            <person name="Mauceli E."/>
            <person name="Morin E."/>
            <person name="Murat C."/>
            <person name="Pangilinan J.L."/>
            <person name="Park R."/>
            <person name="Pearson M."/>
            <person name="Quesneville H."/>
            <person name="Rouhier N."/>
            <person name="Sakthikumar S."/>
            <person name="Salamov A.A."/>
            <person name="Schmutz J."/>
            <person name="Selles B."/>
            <person name="Shapiro H."/>
            <person name="Tanguay P."/>
            <person name="Tuskan G.A."/>
            <person name="Henrissat B."/>
            <person name="Van de Peer Y."/>
            <person name="Rouze P."/>
            <person name="Ellis J.G."/>
            <person name="Dodds P.N."/>
            <person name="Schein J.E."/>
            <person name="Zhong S."/>
            <person name="Hamelin R.C."/>
            <person name="Grigoriev I.V."/>
            <person name="Szabo L.J."/>
            <person name="Martin F."/>
        </authorList>
    </citation>
    <scope>NUCLEOTIDE SEQUENCE [LARGE SCALE GENOMIC DNA]</scope>
    <source>
        <strain evidence="3">98AG31 / pathotype 3-4-7</strain>
    </source>
</reference>
<feature type="region of interest" description="Disordered" evidence="1">
    <location>
        <begin position="202"/>
        <end position="380"/>
    </location>
</feature>
<dbReference type="VEuPathDB" id="FungiDB:MELLADRAFT_70462"/>
<feature type="region of interest" description="Disordered" evidence="1">
    <location>
        <begin position="133"/>
        <end position="180"/>
    </location>
</feature>
<dbReference type="EMBL" id="GL883090">
    <property type="protein sequence ID" value="EGG12725.1"/>
    <property type="molecule type" value="Genomic_DNA"/>
</dbReference>
<dbReference type="PANTHER" id="PTHR15141:SF76">
    <property type="entry name" value="TRANSCRIPTION ELONGATION FACTOR B POLYPEPTIDE 3"/>
    <property type="match status" value="1"/>
</dbReference>
<dbReference type="InParanoid" id="F4R421"/>
<evidence type="ECO:0000313" key="3">
    <source>
        <dbReference type="Proteomes" id="UP000001072"/>
    </source>
</evidence>
<dbReference type="Proteomes" id="UP000001072">
    <property type="component" value="Unassembled WGS sequence"/>
</dbReference>
<feature type="compositionally biased region" description="Basic and acidic residues" evidence="1">
    <location>
        <begin position="133"/>
        <end position="143"/>
    </location>
</feature>
<evidence type="ECO:0000256" key="1">
    <source>
        <dbReference type="SAM" id="MobiDB-lite"/>
    </source>
</evidence>
<dbReference type="Pfam" id="PF06881">
    <property type="entry name" value="Elongin_A"/>
    <property type="match status" value="1"/>
</dbReference>
<accession>F4R421</accession>
<dbReference type="GO" id="GO:0070449">
    <property type="term" value="C:elongin complex"/>
    <property type="evidence" value="ECO:0007669"/>
    <property type="project" value="InterPro"/>
</dbReference>
<proteinExistence type="predicted"/>
<feature type="compositionally biased region" description="Low complexity" evidence="1">
    <location>
        <begin position="209"/>
        <end position="241"/>
    </location>
</feature>
<dbReference type="OrthoDB" id="21513at2759"/>
<name>F4R421_MELLP</name>
<gene>
    <name evidence="2" type="ORF">MELLADRAFT_70462</name>
</gene>
<feature type="compositionally biased region" description="Low complexity" evidence="1">
    <location>
        <begin position="304"/>
        <end position="316"/>
    </location>
</feature>
<dbReference type="eggNOG" id="KOG2821">
    <property type="taxonomic scope" value="Eukaryota"/>
</dbReference>
<dbReference type="RefSeq" id="XP_007403663.1">
    <property type="nucleotide sequence ID" value="XM_007403601.1"/>
</dbReference>
<dbReference type="GO" id="GO:0006368">
    <property type="term" value="P:transcription elongation by RNA polymerase II"/>
    <property type="evidence" value="ECO:0007669"/>
    <property type="project" value="InterPro"/>
</dbReference>
<feature type="compositionally biased region" description="Polar residues" evidence="1">
    <location>
        <begin position="162"/>
        <end position="176"/>
    </location>
</feature>
<dbReference type="HOGENOM" id="CLU_727759_0_0_1"/>
<dbReference type="PANTHER" id="PTHR15141">
    <property type="entry name" value="TRANSCRIPTION ELONGATION FACTOR B POLYPEPTIDE 3"/>
    <property type="match status" value="1"/>
</dbReference>
<dbReference type="GeneID" id="18931533"/>
<organism evidence="3">
    <name type="scientific">Melampsora larici-populina (strain 98AG31 / pathotype 3-4-7)</name>
    <name type="common">Poplar leaf rust fungus</name>
    <dbReference type="NCBI Taxonomy" id="747676"/>
    <lineage>
        <taxon>Eukaryota</taxon>
        <taxon>Fungi</taxon>
        <taxon>Dikarya</taxon>
        <taxon>Basidiomycota</taxon>
        <taxon>Pucciniomycotina</taxon>
        <taxon>Pucciniomycetes</taxon>
        <taxon>Pucciniales</taxon>
        <taxon>Melampsoraceae</taxon>
        <taxon>Melampsora</taxon>
    </lineage>
</organism>
<evidence type="ECO:0008006" key="4">
    <source>
        <dbReference type="Google" id="ProtNLM"/>
    </source>
</evidence>
<evidence type="ECO:0000313" key="2">
    <source>
        <dbReference type="EMBL" id="EGG12725.1"/>
    </source>
</evidence>